<dbReference type="GO" id="GO:0004497">
    <property type="term" value="F:monooxygenase activity"/>
    <property type="evidence" value="ECO:0007669"/>
    <property type="project" value="UniProtKB-KW"/>
</dbReference>
<dbReference type="PROSITE" id="PS00086">
    <property type="entry name" value="CYTOCHROME_P450"/>
    <property type="match status" value="1"/>
</dbReference>
<evidence type="ECO:0000256" key="5">
    <source>
        <dbReference type="ARBA" id="ARBA00023002"/>
    </source>
</evidence>
<dbReference type="PRINTS" id="PR00465">
    <property type="entry name" value="EP450IV"/>
</dbReference>
<keyword evidence="7 9" id="KW-0503">Monooxygenase</keyword>
<feature type="transmembrane region" description="Helical" evidence="11">
    <location>
        <begin position="12"/>
        <end position="32"/>
    </location>
</feature>
<dbReference type="CDD" id="cd11041">
    <property type="entry name" value="CYP503A1-like"/>
    <property type="match status" value="1"/>
</dbReference>
<dbReference type="GO" id="GO:0020037">
    <property type="term" value="F:heme binding"/>
    <property type="evidence" value="ECO:0007669"/>
    <property type="project" value="InterPro"/>
</dbReference>
<gene>
    <name evidence="12" type="ORF">SLS62_006098</name>
</gene>
<name>A0AAN9YS80_9PEZI</name>
<feature type="region of interest" description="Disordered" evidence="10">
    <location>
        <begin position="485"/>
        <end position="517"/>
    </location>
</feature>
<evidence type="ECO:0000256" key="3">
    <source>
        <dbReference type="ARBA" id="ARBA00022617"/>
    </source>
</evidence>
<dbReference type="EMBL" id="JAKJXP020000043">
    <property type="protein sequence ID" value="KAK7751955.1"/>
    <property type="molecule type" value="Genomic_DNA"/>
</dbReference>
<protein>
    <recommendedName>
        <fullName evidence="14">Cytochrome P450 monooxygenase</fullName>
    </recommendedName>
</protein>
<dbReference type="InterPro" id="IPR017972">
    <property type="entry name" value="Cyt_P450_CS"/>
</dbReference>
<comment type="similarity">
    <text evidence="2 9">Belongs to the cytochrome P450 family.</text>
</comment>
<evidence type="ECO:0000256" key="7">
    <source>
        <dbReference type="ARBA" id="ARBA00023033"/>
    </source>
</evidence>
<dbReference type="Pfam" id="PF00067">
    <property type="entry name" value="p450"/>
    <property type="match status" value="1"/>
</dbReference>
<evidence type="ECO:0000256" key="10">
    <source>
        <dbReference type="SAM" id="MobiDB-lite"/>
    </source>
</evidence>
<dbReference type="InterPro" id="IPR001128">
    <property type="entry name" value="Cyt_P450"/>
</dbReference>
<evidence type="ECO:0000256" key="2">
    <source>
        <dbReference type="ARBA" id="ARBA00010617"/>
    </source>
</evidence>
<dbReference type="InterPro" id="IPR036396">
    <property type="entry name" value="Cyt_P450_sf"/>
</dbReference>
<dbReference type="GO" id="GO:0016705">
    <property type="term" value="F:oxidoreductase activity, acting on paired donors, with incorporation or reduction of molecular oxygen"/>
    <property type="evidence" value="ECO:0007669"/>
    <property type="project" value="InterPro"/>
</dbReference>
<keyword evidence="6 8" id="KW-0408">Iron</keyword>
<evidence type="ECO:0000313" key="12">
    <source>
        <dbReference type="EMBL" id="KAK7751955.1"/>
    </source>
</evidence>
<evidence type="ECO:0000256" key="1">
    <source>
        <dbReference type="ARBA" id="ARBA00001971"/>
    </source>
</evidence>
<dbReference type="AlphaFoldDB" id="A0AAN9YS80"/>
<organism evidence="12 13">
    <name type="scientific">Diatrype stigma</name>
    <dbReference type="NCBI Taxonomy" id="117547"/>
    <lineage>
        <taxon>Eukaryota</taxon>
        <taxon>Fungi</taxon>
        <taxon>Dikarya</taxon>
        <taxon>Ascomycota</taxon>
        <taxon>Pezizomycotina</taxon>
        <taxon>Sordariomycetes</taxon>
        <taxon>Xylariomycetidae</taxon>
        <taxon>Xylariales</taxon>
        <taxon>Diatrypaceae</taxon>
        <taxon>Diatrype</taxon>
    </lineage>
</organism>
<dbReference type="GO" id="GO:0005506">
    <property type="term" value="F:iron ion binding"/>
    <property type="evidence" value="ECO:0007669"/>
    <property type="project" value="InterPro"/>
</dbReference>
<keyword evidence="4 8" id="KW-0479">Metal-binding</keyword>
<evidence type="ECO:0000256" key="6">
    <source>
        <dbReference type="ARBA" id="ARBA00023004"/>
    </source>
</evidence>
<comment type="caution">
    <text evidence="12">The sequence shown here is derived from an EMBL/GenBank/DDBJ whole genome shotgun (WGS) entry which is preliminary data.</text>
</comment>
<keyword evidence="11" id="KW-0812">Transmembrane</keyword>
<evidence type="ECO:0000256" key="4">
    <source>
        <dbReference type="ARBA" id="ARBA00022723"/>
    </source>
</evidence>
<dbReference type="PANTHER" id="PTHR46206:SF2">
    <property type="entry name" value="CYTOCHROME P450 MONOOXYGENASE AUSG-RELATED"/>
    <property type="match status" value="1"/>
</dbReference>
<feature type="binding site" description="axial binding residue" evidence="8">
    <location>
        <position position="453"/>
    </location>
    <ligand>
        <name>heme</name>
        <dbReference type="ChEBI" id="CHEBI:30413"/>
    </ligand>
    <ligandPart>
        <name>Fe</name>
        <dbReference type="ChEBI" id="CHEBI:18248"/>
    </ligandPart>
</feature>
<dbReference type="Gene3D" id="1.10.630.10">
    <property type="entry name" value="Cytochrome P450"/>
    <property type="match status" value="1"/>
</dbReference>
<keyword evidence="5 9" id="KW-0560">Oxidoreductase</keyword>
<evidence type="ECO:0000256" key="9">
    <source>
        <dbReference type="RuleBase" id="RU000461"/>
    </source>
</evidence>
<keyword evidence="11" id="KW-1133">Transmembrane helix</keyword>
<keyword evidence="13" id="KW-1185">Reference proteome</keyword>
<evidence type="ECO:0000313" key="13">
    <source>
        <dbReference type="Proteomes" id="UP001320420"/>
    </source>
</evidence>
<evidence type="ECO:0000256" key="11">
    <source>
        <dbReference type="SAM" id="Phobius"/>
    </source>
</evidence>
<evidence type="ECO:0008006" key="14">
    <source>
        <dbReference type="Google" id="ProtNLM"/>
    </source>
</evidence>
<dbReference type="Proteomes" id="UP001320420">
    <property type="component" value="Unassembled WGS sequence"/>
</dbReference>
<evidence type="ECO:0000256" key="8">
    <source>
        <dbReference type="PIRSR" id="PIRSR602403-1"/>
    </source>
</evidence>
<sequence>MDTLQRLLPQGLPVSLQVIAVTLILGLVYSVITKDRPFAGFPIISLDGESPRKTWMLHGQKALAEGMRRFSGPFQVITGTGPKIIVPNRFTNELRNHPSLSFSKAFTQDFPIHYPGFEPLKQGLTDGDLVAEVVRVKLTQSLNLVTGDLVEETAASLRDIFGDSAEWRTFTIREAIADVVARLSSRVFLGTELCRNERWLDIAKSYTVDSFTAAYLMRASPPFLRPLTYWLLPQTRRLRRAVRDAREMIEPVVERRKAAVDAAARAAAAGGEKPPKTTADTLGWLYEIATAKGLRPDYTAAQLSLTMAAIHTTTEATCQALLDICEYPDVADQLRREVIDVLSEAGWAKTSLYKLKLMDSFIKEGQRVRPMAAASMNRYVERDLELSDGTVLPKGARIAVGGRYADPALYADPERFDAARFLRLREQAGQEHGWQFVTTAPAYLLFGHGQHACPGRFFASNEVKIALCHFLLKYDWRFVPGGGGRPQSRSLEASRGIDPAAKVQARRRTPEIDLDRL</sequence>
<accession>A0AAN9YS80</accession>
<keyword evidence="3 8" id="KW-0349">Heme</keyword>
<keyword evidence="11" id="KW-0472">Membrane</keyword>
<dbReference type="InterPro" id="IPR002403">
    <property type="entry name" value="Cyt_P450_E_grp-IV"/>
</dbReference>
<reference evidence="12 13" key="1">
    <citation type="submission" date="2024-02" db="EMBL/GenBank/DDBJ databases">
        <title>De novo assembly and annotation of 12 fungi associated with fruit tree decline syndrome in Ontario, Canada.</title>
        <authorList>
            <person name="Sulman M."/>
            <person name="Ellouze W."/>
            <person name="Ilyukhin E."/>
        </authorList>
    </citation>
    <scope>NUCLEOTIDE SEQUENCE [LARGE SCALE GENOMIC DNA]</scope>
    <source>
        <strain evidence="12 13">M11/M66-122</strain>
    </source>
</reference>
<proteinExistence type="inferred from homology"/>
<dbReference type="PANTHER" id="PTHR46206">
    <property type="entry name" value="CYTOCHROME P450"/>
    <property type="match status" value="1"/>
</dbReference>
<comment type="cofactor">
    <cofactor evidence="1 8">
        <name>heme</name>
        <dbReference type="ChEBI" id="CHEBI:30413"/>
    </cofactor>
</comment>
<dbReference type="SUPFAM" id="SSF48264">
    <property type="entry name" value="Cytochrome P450"/>
    <property type="match status" value="1"/>
</dbReference>
<feature type="compositionally biased region" description="Basic and acidic residues" evidence="10">
    <location>
        <begin position="508"/>
        <end position="517"/>
    </location>
</feature>